<dbReference type="AlphaFoldDB" id="A0A382HUP2"/>
<gene>
    <name evidence="1" type="ORF">METZ01_LOCUS243686</name>
</gene>
<dbReference type="InterPro" id="IPR010281">
    <property type="entry name" value="DUF885"/>
</dbReference>
<evidence type="ECO:0000313" key="1">
    <source>
        <dbReference type="EMBL" id="SVB90832.1"/>
    </source>
</evidence>
<dbReference type="PANTHER" id="PTHR33361">
    <property type="entry name" value="GLR0591 PROTEIN"/>
    <property type="match status" value="1"/>
</dbReference>
<dbReference type="EMBL" id="UINC01063319">
    <property type="protein sequence ID" value="SVB90832.1"/>
    <property type="molecule type" value="Genomic_DNA"/>
</dbReference>
<dbReference type="PROSITE" id="PS51257">
    <property type="entry name" value="PROKAR_LIPOPROTEIN"/>
    <property type="match status" value="1"/>
</dbReference>
<feature type="non-terminal residue" evidence="1">
    <location>
        <position position="339"/>
    </location>
</feature>
<evidence type="ECO:0008006" key="2">
    <source>
        <dbReference type="Google" id="ProtNLM"/>
    </source>
</evidence>
<organism evidence="1">
    <name type="scientific">marine metagenome</name>
    <dbReference type="NCBI Taxonomy" id="408172"/>
    <lineage>
        <taxon>unclassified sequences</taxon>
        <taxon>metagenomes</taxon>
        <taxon>ecological metagenomes</taxon>
    </lineage>
</organism>
<name>A0A382HUP2_9ZZZZ</name>
<dbReference type="PANTHER" id="PTHR33361:SF16">
    <property type="entry name" value="DUF885 DOMAIN-CONTAINING PROTEIN"/>
    <property type="match status" value="1"/>
</dbReference>
<protein>
    <recommendedName>
        <fullName evidence="2">DUF885 domain-containing protein</fullName>
    </recommendedName>
</protein>
<sequence>MKVSPAAMLAVALFVAACGNEQTEPPADVTDPTASLHALFDEFFERGLELNPMRASTIGDYRFNDQFANSIGPEHREASRQLDETFLARLLNIDREQLSRQDSLSYDLFRFNREQSLEGERFPGHLQPMNQRLQTLNSFVQLGSGTSVHPFKTIKDYDDWLSRIDGFFVYVDQAIANMQEGGRQGVVPPRILMTKALPQIESQIVDSAEDSGFWAPIENMPNEFSNEERERLTVAFKDAIENKVLPSYKRVADFVGDEYLAAARNTVGLYALPDGPEWYAYNVKRVTTTDLAPDEIHQIGLDEVARIHDEIRGVMTEIGFEGDLKDFFDYVNSDEQFYF</sequence>
<dbReference type="Pfam" id="PF05960">
    <property type="entry name" value="DUF885"/>
    <property type="match status" value="1"/>
</dbReference>
<proteinExistence type="predicted"/>
<reference evidence="1" key="1">
    <citation type="submission" date="2018-05" db="EMBL/GenBank/DDBJ databases">
        <authorList>
            <person name="Lanie J.A."/>
            <person name="Ng W.-L."/>
            <person name="Kazmierczak K.M."/>
            <person name="Andrzejewski T.M."/>
            <person name="Davidsen T.M."/>
            <person name="Wayne K.J."/>
            <person name="Tettelin H."/>
            <person name="Glass J.I."/>
            <person name="Rusch D."/>
            <person name="Podicherti R."/>
            <person name="Tsui H.-C.T."/>
            <person name="Winkler M.E."/>
        </authorList>
    </citation>
    <scope>NUCLEOTIDE SEQUENCE</scope>
</reference>
<accession>A0A382HUP2</accession>